<dbReference type="OMA" id="DEQWRAE"/>
<dbReference type="Proteomes" id="UP000000314">
    <property type="component" value="Chromosome 2"/>
</dbReference>
<evidence type="ECO:0000256" key="5">
    <source>
        <dbReference type="RuleBase" id="RU365044"/>
    </source>
</evidence>
<evidence type="ECO:0000256" key="4">
    <source>
        <dbReference type="ARBA" id="ARBA00023002"/>
    </source>
</evidence>
<dbReference type="InterPro" id="IPR011057">
    <property type="entry name" value="Mss4-like_sf"/>
</dbReference>
<dbReference type="PROSITE" id="PS51790">
    <property type="entry name" value="MSRB"/>
    <property type="match status" value="1"/>
</dbReference>
<comment type="similarity">
    <text evidence="1 5">Belongs to the MsrB Met sulfoxide reductase family.</text>
</comment>
<dbReference type="OrthoDB" id="44061at2759"/>
<dbReference type="InterPro" id="IPR028427">
    <property type="entry name" value="Met_Sox_Rdtase_MsrB"/>
</dbReference>
<dbReference type="GO" id="GO:0046872">
    <property type="term" value="F:metal ion binding"/>
    <property type="evidence" value="ECO:0007669"/>
    <property type="project" value="UniProtKB-KW"/>
</dbReference>
<dbReference type="STRING" id="644223.C4QZD3"/>
<keyword evidence="3 5" id="KW-0862">Zinc</keyword>
<comment type="catalytic activity">
    <reaction evidence="5">
        <text>L-methionyl-[protein] + [thioredoxin]-disulfide + H2O = L-methionyl-(R)-S-oxide-[protein] + [thioredoxin]-dithiol</text>
        <dbReference type="Rhea" id="RHEA:24164"/>
        <dbReference type="Rhea" id="RHEA-COMP:10698"/>
        <dbReference type="Rhea" id="RHEA-COMP:10700"/>
        <dbReference type="Rhea" id="RHEA-COMP:12313"/>
        <dbReference type="Rhea" id="RHEA-COMP:12314"/>
        <dbReference type="ChEBI" id="CHEBI:15377"/>
        <dbReference type="ChEBI" id="CHEBI:16044"/>
        <dbReference type="ChEBI" id="CHEBI:29950"/>
        <dbReference type="ChEBI" id="CHEBI:45764"/>
        <dbReference type="ChEBI" id="CHEBI:50058"/>
        <dbReference type="EC" id="1.8.4.12"/>
    </reaction>
</comment>
<sequence>MTNWKAILTPAQYRVLRLGGTETPHTGQYVNFKESGTYLCGGCQTPLYKSSTKFDSSCGWPAFYEALPGAVTRIEDNSLGMRGIEIRCSQCDGHLGHVFEGEGYDTPTDSRHCVNSISLKFQGEGEDEENTTK</sequence>
<protein>
    <recommendedName>
        <fullName evidence="5">Peptide-methionine (R)-S-oxide reductase</fullName>
        <ecNumber evidence="5">1.8.4.12</ecNumber>
    </recommendedName>
</protein>
<evidence type="ECO:0000259" key="6">
    <source>
        <dbReference type="PROSITE" id="PS51790"/>
    </source>
</evidence>
<dbReference type="KEGG" id="ppa:PAS_chr2-1_0008"/>
<dbReference type="PANTHER" id="PTHR46081">
    <property type="entry name" value="PEPTIDE METHIONINE SULFOXIDE REDUCTASE 2"/>
    <property type="match status" value="1"/>
</dbReference>
<dbReference type="NCBIfam" id="TIGR00357">
    <property type="entry name" value="peptide-methionine (R)-S-oxide reductase MsrB"/>
    <property type="match status" value="1"/>
</dbReference>
<dbReference type="GO" id="GO:0006979">
    <property type="term" value="P:response to oxidative stress"/>
    <property type="evidence" value="ECO:0007669"/>
    <property type="project" value="InterPro"/>
</dbReference>
<dbReference type="EMBL" id="FN392320">
    <property type="protein sequence ID" value="CAY68607.1"/>
    <property type="molecule type" value="Genomic_DNA"/>
</dbReference>
<dbReference type="FunCoup" id="C4QZD3">
    <property type="interactions" value="288"/>
</dbReference>
<dbReference type="AlphaFoldDB" id="C4QZD3"/>
<dbReference type="PANTHER" id="PTHR46081:SF8">
    <property type="entry name" value="PEPTIDE METHIONINE SULFOXIDE REDUCTASE 2"/>
    <property type="match status" value="1"/>
</dbReference>
<organism evidence="7 8">
    <name type="scientific">Komagataella phaffii (strain GS115 / ATCC 20864)</name>
    <name type="common">Yeast</name>
    <name type="synonym">Pichia pastoris</name>
    <dbReference type="NCBI Taxonomy" id="644223"/>
    <lineage>
        <taxon>Eukaryota</taxon>
        <taxon>Fungi</taxon>
        <taxon>Dikarya</taxon>
        <taxon>Ascomycota</taxon>
        <taxon>Saccharomycotina</taxon>
        <taxon>Pichiomycetes</taxon>
        <taxon>Pichiales</taxon>
        <taxon>Pichiaceae</taxon>
        <taxon>Komagataella</taxon>
    </lineage>
</organism>
<dbReference type="Pfam" id="PF01641">
    <property type="entry name" value="SelR"/>
    <property type="match status" value="1"/>
</dbReference>
<proteinExistence type="inferred from homology"/>
<accession>C4QZD3</accession>
<dbReference type="HOGENOM" id="CLU_031040_8_1_1"/>
<evidence type="ECO:0000313" key="8">
    <source>
        <dbReference type="Proteomes" id="UP000000314"/>
    </source>
</evidence>
<keyword evidence="4 5" id="KW-0560">Oxidoreductase</keyword>
<evidence type="ECO:0000256" key="3">
    <source>
        <dbReference type="ARBA" id="ARBA00022833"/>
    </source>
</evidence>
<feature type="domain" description="MsrB" evidence="6">
    <location>
        <begin position="1"/>
        <end position="124"/>
    </location>
</feature>
<dbReference type="GO" id="GO:0033743">
    <property type="term" value="F:peptide-methionine (R)-S-oxide reductase activity"/>
    <property type="evidence" value="ECO:0007669"/>
    <property type="project" value="UniProtKB-EC"/>
</dbReference>
<dbReference type="GO" id="GO:0030091">
    <property type="term" value="P:protein repair"/>
    <property type="evidence" value="ECO:0007669"/>
    <property type="project" value="InterPro"/>
</dbReference>
<dbReference type="GeneID" id="8198127"/>
<dbReference type="SUPFAM" id="SSF51316">
    <property type="entry name" value="Mss4-like"/>
    <property type="match status" value="1"/>
</dbReference>
<dbReference type="SMR" id="C4QZD3"/>
<dbReference type="InParanoid" id="C4QZD3"/>
<dbReference type="eggNOG" id="KOG0856">
    <property type="taxonomic scope" value="Eukaryota"/>
</dbReference>
<dbReference type="RefSeq" id="XP_002490887.1">
    <property type="nucleotide sequence ID" value="XM_002490842.1"/>
</dbReference>
<reference evidence="7 8" key="1">
    <citation type="journal article" date="2009" name="Nat. Biotechnol.">
        <title>Genome sequence of the recombinant protein production host Pichia pastoris.</title>
        <authorList>
            <person name="De Schutter K."/>
            <person name="Lin Y.C."/>
            <person name="Tiels P."/>
            <person name="Van Hecke A."/>
            <person name="Glinka S."/>
            <person name="Weber-Lehmann J."/>
            <person name="Rouze P."/>
            <person name="Van de Peer Y."/>
            <person name="Callewaert N."/>
        </authorList>
    </citation>
    <scope>NUCLEOTIDE SEQUENCE [LARGE SCALE GENOMIC DNA]</scope>
    <source>
        <strain evidence="8">GS115 / ATCC 20864</strain>
    </source>
</reference>
<keyword evidence="8" id="KW-1185">Reference proteome</keyword>
<gene>
    <name evidence="7" type="ordered locus">PAS_chr2-1_0008</name>
</gene>
<evidence type="ECO:0000256" key="1">
    <source>
        <dbReference type="ARBA" id="ARBA00007174"/>
    </source>
</evidence>
<evidence type="ECO:0000313" key="7">
    <source>
        <dbReference type="EMBL" id="CAY68607.1"/>
    </source>
</evidence>
<name>C4QZD3_KOMPG</name>
<evidence type="ECO:0000256" key="2">
    <source>
        <dbReference type="ARBA" id="ARBA00022723"/>
    </source>
</evidence>
<comment type="cofactor">
    <cofactor evidence="5">
        <name>Zn(2+)</name>
        <dbReference type="ChEBI" id="CHEBI:29105"/>
    </cofactor>
    <text evidence="5">Binds 1 zinc ion per subunit.</text>
</comment>
<keyword evidence="2 5" id="KW-0479">Metal-binding</keyword>
<dbReference type="InterPro" id="IPR002579">
    <property type="entry name" value="Met_Sox_Rdtase_MsrB_dom"/>
</dbReference>
<dbReference type="EC" id="1.8.4.12" evidence="5"/>
<dbReference type="Gene3D" id="2.170.150.20">
    <property type="entry name" value="Peptide methionine sulfoxide reductase"/>
    <property type="match status" value="1"/>
</dbReference>